<comment type="caution">
    <text evidence="2">The sequence shown here is derived from an EMBL/GenBank/DDBJ whole genome shotgun (WGS) entry which is preliminary data.</text>
</comment>
<gene>
    <name evidence="2" type="ORF">GG681_10415</name>
</gene>
<dbReference type="EMBL" id="WIXK01000005">
    <property type="protein sequence ID" value="MQY43053.1"/>
    <property type="molecule type" value="Genomic_DNA"/>
</dbReference>
<sequence length="378" mass="38380">MPKQLNDVDSDAAAKPVSTGGVQVKSVSATGNIKISLKPVPEAKSPNAKAELRSAQVEKQPVDAGQQPPLRAAKPAAKNKSAAKVQKPQIAATSKLASASAQGEANLPNPVASRSSLKPLGLTAAVLGTVALSLGVMQFAGGSDAQDVAVAAPATAAPAVQADVVTAQVDADKAAIVAPVQASVAGANGDVTAEAIAAAVAKLAPSQTTAEPAPRVDTANDDVFEKAAFASASLFQASPKEIWEQERAEADRIEPVAAAPKTVSAPHVSTAQKLALVSYLSALPDGPEAQEQASALTQKMTSGTLAALSKPKTEAVKDEPIYIFDLVVNALAEGRTEAELDQLINETYAAGRVTVPSSLILADGRVDSQTILVLFAGK</sequence>
<protein>
    <submittedName>
        <fullName evidence="2">Uncharacterized protein</fullName>
    </submittedName>
</protein>
<evidence type="ECO:0000256" key="1">
    <source>
        <dbReference type="SAM" id="MobiDB-lite"/>
    </source>
</evidence>
<organism evidence="2 3">
    <name type="scientific">Tritonibacter aquimaris</name>
    <dbReference type="NCBI Taxonomy" id="2663379"/>
    <lineage>
        <taxon>Bacteria</taxon>
        <taxon>Pseudomonadati</taxon>
        <taxon>Pseudomonadota</taxon>
        <taxon>Alphaproteobacteria</taxon>
        <taxon>Rhodobacterales</taxon>
        <taxon>Paracoccaceae</taxon>
        <taxon>Tritonibacter</taxon>
    </lineage>
</organism>
<dbReference type="RefSeq" id="WP_153547857.1">
    <property type="nucleotide sequence ID" value="NZ_WIXK01000005.1"/>
</dbReference>
<evidence type="ECO:0000313" key="3">
    <source>
        <dbReference type="Proteomes" id="UP000436694"/>
    </source>
</evidence>
<evidence type="ECO:0000313" key="2">
    <source>
        <dbReference type="EMBL" id="MQY43053.1"/>
    </source>
</evidence>
<accession>A0A844AQB2</accession>
<reference evidence="2 3" key="1">
    <citation type="submission" date="2019-10" db="EMBL/GenBank/DDBJ databases">
        <title>Epibacterium sp. nov., isolated from seawater.</title>
        <authorList>
            <person name="Zhang X."/>
            <person name="Li N."/>
        </authorList>
    </citation>
    <scope>NUCLEOTIDE SEQUENCE [LARGE SCALE GENOMIC DNA]</scope>
    <source>
        <strain evidence="2 3">SM1969</strain>
    </source>
</reference>
<dbReference type="AlphaFoldDB" id="A0A844AQB2"/>
<keyword evidence="3" id="KW-1185">Reference proteome</keyword>
<feature type="region of interest" description="Disordered" evidence="1">
    <location>
        <begin position="1"/>
        <end position="89"/>
    </location>
</feature>
<name>A0A844AQB2_9RHOB</name>
<dbReference type="Proteomes" id="UP000436694">
    <property type="component" value="Unassembled WGS sequence"/>
</dbReference>
<proteinExistence type="predicted"/>
<feature type="compositionally biased region" description="Low complexity" evidence="1">
    <location>
        <begin position="72"/>
        <end position="84"/>
    </location>
</feature>